<gene>
    <name evidence="2" type="ORF">TSTA_015830</name>
</gene>
<protein>
    <submittedName>
        <fullName evidence="2">Uncharacterized protein</fullName>
    </submittedName>
</protein>
<evidence type="ECO:0000313" key="3">
    <source>
        <dbReference type="Proteomes" id="UP000001745"/>
    </source>
</evidence>
<organism evidence="2 3">
    <name type="scientific">Talaromyces stipitatus (strain ATCC 10500 / CBS 375.48 / QM 6759 / NRRL 1006)</name>
    <name type="common">Penicillium stipitatum</name>
    <dbReference type="NCBI Taxonomy" id="441959"/>
    <lineage>
        <taxon>Eukaryota</taxon>
        <taxon>Fungi</taxon>
        <taxon>Dikarya</taxon>
        <taxon>Ascomycota</taxon>
        <taxon>Pezizomycotina</taxon>
        <taxon>Eurotiomycetes</taxon>
        <taxon>Eurotiomycetidae</taxon>
        <taxon>Eurotiales</taxon>
        <taxon>Trichocomaceae</taxon>
        <taxon>Talaromyces</taxon>
        <taxon>Talaromyces sect. Talaromyces</taxon>
    </lineage>
</organism>
<dbReference type="PhylomeDB" id="B8ME71"/>
<dbReference type="EMBL" id="EQ962656">
    <property type="protein sequence ID" value="EED16499.1"/>
    <property type="molecule type" value="Genomic_DNA"/>
</dbReference>
<evidence type="ECO:0000256" key="1">
    <source>
        <dbReference type="SAM" id="MobiDB-lite"/>
    </source>
</evidence>
<name>B8ME71_TALSN</name>
<dbReference type="OrthoDB" id="10439251at2759"/>
<accession>B8ME71</accession>
<keyword evidence="3" id="KW-1185">Reference proteome</keyword>
<dbReference type="STRING" id="441959.B8ME71"/>
<dbReference type="GeneID" id="8106356"/>
<dbReference type="HOGENOM" id="CLU_1086558_0_0_1"/>
<proteinExistence type="predicted"/>
<sequence length="256" mass="27912">MNATYGLDGIVTFKWNVTRYDPTVYLCLTTSGSSRGDISSWFPQSSVSTTDGTMAYEVPSLGRALIKEKYTAWPTACSFGMLFVGTHSRVFIPIARTFFYVQLTPTSSRSTSMISPPPTTITHIVTSITPTEAPVQPTSTQSSSMNEDDHHLSQGAKAGIFIGSITGVLIIVGLTQWRKTVVLRRISASEGLLSGFQELIAPVKADFRRKSHANEPTGSGIEKSDKVAHELNTPHPVFELESQQQYSDGPHELPGK</sequence>
<dbReference type="Proteomes" id="UP000001745">
    <property type="component" value="Unassembled WGS sequence"/>
</dbReference>
<dbReference type="VEuPathDB" id="FungiDB:TSTA_015830"/>
<dbReference type="RefSeq" id="XP_002483733.1">
    <property type="nucleotide sequence ID" value="XM_002483688.1"/>
</dbReference>
<dbReference type="AlphaFoldDB" id="B8ME71"/>
<feature type="region of interest" description="Disordered" evidence="1">
    <location>
        <begin position="210"/>
        <end position="256"/>
    </location>
</feature>
<evidence type="ECO:0000313" key="2">
    <source>
        <dbReference type="EMBL" id="EED16499.1"/>
    </source>
</evidence>
<dbReference type="InParanoid" id="B8ME71"/>
<reference evidence="3" key="1">
    <citation type="journal article" date="2015" name="Genome Announc.">
        <title>Genome sequence of the AIDS-associated pathogen Penicillium marneffei (ATCC18224) and its near taxonomic relative Talaromyces stipitatus (ATCC10500).</title>
        <authorList>
            <person name="Nierman W.C."/>
            <person name="Fedorova-Abrams N.D."/>
            <person name="Andrianopoulos A."/>
        </authorList>
    </citation>
    <scope>NUCLEOTIDE SEQUENCE [LARGE SCALE GENOMIC DNA]</scope>
    <source>
        <strain evidence="3">ATCC 10500 / CBS 375.48 / QM 6759 / NRRL 1006</strain>
    </source>
</reference>